<evidence type="ECO:0000313" key="5">
    <source>
        <dbReference type="Proteomes" id="UP001054889"/>
    </source>
</evidence>
<proteinExistence type="predicted"/>
<feature type="compositionally biased region" description="Polar residues" evidence="2">
    <location>
        <begin position="92"/>
        <end position="107"/>
    </location>
</feature>
<dbReference type="Gene3D" id="1.20.140.40">
    <property type="entry name" value="Invertase/pectin methylesterase inhibitor family protein"/>
    <property type="match status" value="1"/>
</dbReference>
<comment type="caution">
    <text evidence="4">The sequence shown here is derived from an EMBL/GenBank/DDBJ whole genome shotgun (WGS) entry which is preliminary data.</text>
</comment>
<gene>
    <name evidence="4" type="primary">ga22726</name>
    <name evidence="4" type="ORF">PR202_ga22726</name>
</gene>
<feature type="compositionally biased region" description="Low complexity" evidence="2">
    <location>
        <begin position="171"/>
        <end position="186"/>
    </location>
</feature>
<feature type="compositionally biased region" description="Basic and acidic residues" evidence="2">
    <location>
        <begin position="37"/>
        <end position="61"/>
    </location>
</feature>
<dbReference type="FunFam" id="1.20.140.40:FF:000003">
    <property type="entry name" value="Invertase/pectin methylesterase inhibitor family protein"/>
    <property type="match status" value="1"/>
</dbReference>
<dbReference type="SUPFAM" id="SSF101148">
    <property type="entry name" value="Plant invertase/pectin methylesterase inhibitor"/>
    <property type="match status" value="1"/>
</dbReference>
<protein>
    <recommendedName>
        <fullName evidence="3">Pectinesterase inhibitor domain-containing protein</fullName>
    </recommendedName>
</protein>
<dbReference type="Pfam" id="PF04043">
    <property type="entry name" value="PMEI"/>
    <property type="match status" value="1"/>
</dbReference>
<dbReference type="AlphaFoldDB" id="A0AAV5D4A3"/>
<sequence length="389" mass="41006">MKDKSEDSDESTSSSGKKEEKKKKSNVSSDESTSPNNKKEKSDESASSSKKEKEKETKDESTSWSRKEKKKEKSDDESSKAEKPDEEPTPVDVSTTTGEYVTSSGSKKSNEEKPREQLQGPATKSSSGQSSVEYVLPKKEAPSASIADPYAAAKHVVKPASSSTPADAYESPDAQPASPATTTTQQVPLLDGSPDQQPPTTETDAPPNNKPKVTVESLPEEPATTTPHTAAVVKAAVNPVVKSFCAKTDTPDLCESSIAGLPSPAPAHLDGAGVLRLAMEAVRLQVVEAINAATDRMHAPGTDAVSRNALNTCLETYDDMKAAMATVGDALDAGDIGTAATYLDSVSTDVTTCEDGFTERQLPPLMADHDDFLAKLCSNLLAIGTAIKS</sequence>
<dbReference type="EMBL" id="BQKI01000011">
    <property type="protein sequence ID" value="GJN05121.1"/>
    <property type="molecule type" value="Genomic_DNA"/>
</dbReference>
<feature type="compositionally biased region" description="Polar residues" evidence="2">
    <location>
        <begin position="120"/>
        <end position="132"/>
    </location>
</feature>
<dbReference type="InterPro" id="IPR035513">
    <property type="entry name" value="Invertase/methylesterase_inhib"/>
</dbReference>
<dbReference type="InterPro" id="IPR051955">
    <property type="entry name" value="PME_Inhibitor"/>
</dbReference>
<feature type="compositionally biased region" description="Basic and acidic residues" evidence="2">
    <location>
        <begin position="71"/>
        <end position="83"/>
    </location>
</feature>
<dbReference type="Proteomes" id="UP001054889">
    <property type="component" value="Unassembled WGS sequence"/>
</dbReference>
<feature type="compositionally biased region" description="Acidic residues" evidence="2">
    <location>
        <begin position="1"/>
        <end position="10"/>
    </location>
</feature>
<dbReference type="GO" id="GO:0004857">
    <property type="term" value="F:enzyme inhibitor activity"/>
    <property type="evidence" value="ECO:0007669"/>
    <property type="project" value="InterPro"/>
</dbReference>
<keyword evidence="5" id="KW-1185">Reference proteome</keyword>
<accession>A0AAV5D4A3</accession>
<dbReference type="InterPro" id="IPR006501">
    <property type="entry name" value="Pectinesterase_inhib_dom"/>
</dbReference>
<feature type="domain" description="Pectinesterase inhibitor" evidence="3">
    <location>
        <begin position="236"/>
        <end position="383"/>
    </location>
</feature>
<name>A0AAV5D4A3_ELECO</name>
<keyword evidence="1" id="KW-0732">Signal</keyword>
<evidence type="ECO:0000259" key="3">
    <source>
        <dbReference type="SMART" id="SM00856"/>
    </source>
</evidence>
<organism evidence="4 5">
    <name type="scientific">Eleusine coracana subsp. coracana</name>
    <dbReference type="NCBI Taxonomy" id="191504"/>
    <lineage>
        <taxon>Eukaryota</taxon>
        <taxon>Viridiplantae</taxon>
        <taxon>Streptophyta</taxon>
        <taxon>Embryophyta</taxon>
        <taxon>Tracheophyta</taxon>
        <taxon>Spermatophyta</taxon>
        <taxon>Magnoliopsida</taxon>
        <taxon>Liliopsida</taxon>
        <taxon>Poales</taxon>
        <taxon>Poaceae</taxon>
        <taxon>PACMAD clade</taxon>
        <taxon>Chloridoideae</taxon>
        <taxon>Cynodonteae</taxon>
        <taxon>Eleusininae</taxon>
        <taxon>Eleusine</taxon>
    </lineage>
</organism>
<feature type="compositionally biased region" description="Polar residues" evidence="2">
    <location>
        <begin position="194"/>
        <end position="203"/>
    </location>
</feature>
<dbReference type="CDD" id="cd15800">
    <property type="entry name" value="PMEI-like_2"/>
    <property type="match status" value="1"/>
</dbReference>
<dbReference type="PANTHER" id="PTHR31080">
    <property type="entry name" value="PECTINESTERASE INHIBITOR-LIKE"/>
    <property type="match status" value="1"/>
</dbReference>
<evidence type="ECO:0000256" key="2">
    <source>
        <dbReference type="SAM" id="MobiDB-lite"/>
    </source>
</evidence>
<evidence type="ECO:0000256" key="1">
    <source>
        <dbReference type="ARBA" id="ARBA00022729"/>
    </source>
</evidence>
<reference evidence="4" key="1">
    <citation type="journal article" date="2018" name="DNA Res.">
        <title>Multiple hybrid de novo genome assembly of finger millet, an orphan allotetraploid crop.</title>
        <authorList>
            <person name="Hatakeyama M."/>
            <person name="Aluri S."/>
            <person name="Balachadran M.T."/>
            <person name="Sivarajan S.R."/>
            <person name="Patrignani A."/>
            <person name="Gruter S."/>
            <person name="Poveda L."/>
            <person name="Shimizu-Inatsugi R."/>
            <person name="Baeten J."/>
            <person name="Francoijs K.J."/>
            <person name="Nataraja K.N."/>
            <person name="Reddy Y.A.N."/>
            <person name="Phadnis S."/>
            <person name="Ravikumar R.L."/>
            <person name="Schlapbach R."/>
            <person name="Sreeman S.M."/>
            <person name="Shimizu K.K."/>
        </authorList>
    </citation>
    <scope>NUCLEOTIDE SEQUENCE</scope>
</reference>
<evidence type="ECO:0000313" key="4">
    <source>
        <dbReference type="EMBL" id="GJN05121.1"/>
    </source>
</evidence>
<dbReference type="PANTHER" id="PTHR31080:SF68">
    <property type="entry name" value="PLANT INVERTASE_PECTIN METHYLESTERASE INHIBITOR SUPERFAMILY PROTEIN"/>
    <property type="match status" value="1"/>
</dbReference>
<dbReference type="SMART" id="SM00856">
    <property type="entry name" value="PMEI"/>
    <property type="match status" value="1"/>
</dbReference>
<feature type="region of interest" description="Disordered" evidence="2">
    <location>
        <begin position="1"/>
        <end position="227"/>
    </location>
</feature>
<reference evidence="4" key="2">
    <citation type="submission" date="2021-12" db="EMBL/GenBank/DDBJ databases">
        <title>Resequencing data analysis of finger millet.</title>
        <authorList>
            <person name="Hatakeyama M."/>
            <person name="Aluri S."/>
            <person name="Balachadran M.T."/>
            <person name="Sivarajan S.R."/>
            <person name="Poveda L."/>
            <person name="Shimizu-Inatsugi R."/>
            <person name="Schlapbach R."/>
            <person name="Sreeman S.M."/>
            <person name="Shimizu K.K."/>
        </authorList>
    </citation>
    <scope>NUCLEOTIDE SEQUENCE</scope>
</reference>
<dbReference type="NCBIfam" id="TIGR01614">
    <property type="entry name" value="PME_inhib"/>
    <property type="match status" value="1"/>
</dbReference>